<feature type="domain" description="Glycoside hydrolase family 2 catalytic" evidence="7">
    <location>
        <begin position="47"/>
        <end position="328"/>
    </location>
</feature>
<dbReference type="GO" id="GO:0004565">
    <property type="term" value="F:beta-galactosidase activity"/>
    <property type="evidence" value="ECO:0007669"/>
    <property type="project" value="UniProtKB-EC"/>
</dbReference>
<dbReference type="GO" id="GO:0005990">
    <property type="term" value="P:lactose catabolic process"/>
    <property type="evidence" value="ECO:0007669"/>
    <property type="project" value="TreeGrafter"/>
</dbReference>
<evidence type="ECO:0000259" key="7">
    <source>
        <dbReference type="Pfam" id="PF02836"/>
    </source>
</evidence>
<dbReference type="SUPFAM" id="SSF74650">
    <property type="entry name" value="Galactose mutarotase-like"/>
    <property type="match status" value="1"/>
</dbReference>
<gene>
    <name evidence="10" type="ORF">EVA_18653</name>
</gene>
<dbReference type="GO" id="GO:0030246">
    <property type="term" value="F:carbohydrate binding"/>
    <property type="evidence" value="ECO:0007669"/>
    <property type="project" value="InterPro"/>
</dbReference>
<dbReference type="SUPFAM" id="SSF49303">
    <property type="entry name" value="beta-Galactosidase/glucuronidase domain"/>
    <property type="match status" value="2"/>
</dbReference>
<dbReference type="PANTHER" id="PTHR46323:SF2">
    <property type="entry name" value="BETA-GALACTOSIDASE"/>
    <property type="match status" value="1"/>
</dbReference>
<evidence type="ECO:0000259" key="6">
    <source>
        <dbReference type="Pfam" id="PF00703"/>
    </source>
</evidence>
<comment type="caution">
    <text evidence="10">The sequence shown here is derived from an EMBL/GenBank/DDBJ whole genome shotgun (WGS) entry which is preliminary data.</text>
</comment>
<dbReference type="InterPro" id="IPR011013">
    <property type="entry name" value="Gal_mutarotase_sf_dom"/>
</dbReference>
<evidence type="ECO:0000256" key="2">
    <source>
        <dbReference type="ARBA" id="ARBA00012756"/>
    </source>
</evidence>
<dbReference type="PRINTS" id="PR00132">
    <property type="entry name" value="GLHYDRLASE2"/>
</dbReference>
<keyword evidence="4" id="KW-0326">Glycosidase</keyword>
<dbReference type="PANTHER" id="PTHR46323">
    <property type="entry name" value="BETA-GALACTOSIDASE"/>
    <property type="match status" value="1"/>
</dbReference>
<keyword evidence="3 10" id="KW-0378">Hydrolase</keyword>
<feature type="domain" description="Beta galactosidase small chain/" evidence="8">
    <location>
        <begin position="464"/>
        <end position="521"/>
    </location>
</feature>
<sequence length="525" mass="60217">MNQITTPVTNPLLWSAELPHLYQLQVNLKSGTEILESMTQTVGFRKVEMKNGQFMVNGQPVLIKGANRHELDPDGGYVISTERMLEDIRLMKQHNINAVRTCHYPDDPRWYDLCDRYGLYVVAEANIESHGMGYGDQTLAKVKEFEQAHLERNQYNVEILKNHPCIVTWSLGNEAGYGPNFEVAYDWIKAYDTTRPVQYERAGLERCTDIFCPMYAPYNQMEDYAKRNPKRPMIQCEYAHAMGNSMGGFAEYWELIRKYPQLQGGFIWDFVDQGLRTTNREGKVIFAYGGDFGRYPASDHNFNCNGLIRPDRQPNPHAAEVRYYYQNIWTRLLDAETGKVEIYNENFFRDLSNVTLTWGLQENGRTVASGYVDELNVQPQERTTLSLPNYRPLVSDAEVTLTLVYKEKQPSPLLDQDYAIARQQFVLSPYAFPKMETVLAQQPTAVSPVPVSKEEQLACLTLTGGNTAVTFNKQTGWVDYIDVNGEPLLEKGFSFRPNFWRASTDNDYGAQLQQKLAVWKDPTLN</sequence>
<dbReference type="GO" id="GO:0009341">
    <property type="term" value="C:beta-galactosidase complex"/>
    <property type="evidence" value="ECO:0007669"/>
    <property type="project" value="InterPro"/>
</dbReference>
<dbReference type="Gene3D" id="2.70.98.10">
    <property type="match status" value="1"/>
</dbReference>
<dbReference type="InterPro" id="IPR017853">
    <property type="entry name" value="GH"/>
</dbReference>
<evidence type="ECO:0000259" key="8">
    <source>
        <dbReference type="Pfam" id="PF02929"/>
    </source>
</evidence>
<protein>
    <recommendedName>
        <fullName evidence="2">beta-galactosidase</fullName>
        <ecNumber evidence="2">3.2.1.23</ecNumber>
    </recommendedName>
    <alternativeName>
        <fullName evidence="5">Lactase</fullName>
    </alternativeName>
</protein>
<dbReference type="Gene3D" id="2.60.40.10">
    <property type="entry name" value="Immunoglobulins"/>
    <property type="match status" value="2"/>
</dbReference>
<dbReference type="Gene3D" id="3.20.20.80">
    <property type="entry name" value="Glycosidases"/>
    <property type="match status" value="1"/>
</dbReference>
<dbReference type="InterPro" id="IPR050347">
    <property type="entry name" value="Bact_Beta-galactosidase"/>
</dbReference>
<dbReference type="InterPro" id="IPR036156">
    <property type="entry name" value="Beta-gal/glucu_dom_sf"/>
</dbReference>
<evidence type="ECO:0000259" key="9">
    <source>
        <dbReference type="Pfam" id="PF16353"/>
    </source>
</evidence>
<dbReference type="AlphaFoldDB" id="J9C097"/>
<evidence type="ECO:0000313" key="10">
    <source>
        <dbReference type="EMBL" id="EJW93240.1"/>
    </source>
</evidence>
<accession>J9C097</accession>
<dbReference type="InterPro" id="IPR014718">
    <property type="entry name" value="GH-type_carb-bd"/>
</dbReference>
<dbReference type="Pfam" id="PF02836">
    <property type="entry name" value="Glyco_hydro_2_C"/>
    <property type="match status" value="1"/>
</dbReference>
<dbReference type="EMBL" id="AMCI01007094">
    <property type="protein sequence ID" value="EJW93240.1"/>
    <property type="molecule type" value="Genomic_DNA"/>
</dbReference>
<dbReference type="FunFam" id="3.20.20.80:FF:000121">
    <property type="entry name" value="Beta-galactosidase"/>
    <property type="match status" value="1"/>
</dbReference>
<dbReference type="InterPro" id="IPR006101">
    <property type="entry name" value="Glyco_hydro_2"/>
</dbReference>
<organism evidence="10">
    <name type="scientific">gut metagenome</name>
    <dbReference type="NCBI Taxonomy" id="749906"/>
    <lineage>
        <taxon>unclassified sequences</taxon>
        <taxon>metagenomes</taxon>
        <taxon>organismal metagenomes</taxon>
    </lineage>
</organism>
<dbReference type="InterPro" id="IPR013783">
    <property type="entry name" value="Ig-like_fold"/>
</dbReference>
<evidence type="ECO:0000256" key="3">
    <source>
        <dbReference type="ARBA" id="ARBA00022801"/>
    </source>
</evidence>
<dbReference type="SUPFAM" id="SSF51445">
    <property type="entry name" value="(Trans)glycosidases"/>
    <property type="match status" value="1"/>
</dbReference>
<feature type="domain" description="Beta-galactosidase" evidence="9">
    <location>
        <begin position="340"/>
        <end position="427"/>
    </location>
</feature>
<reference evidence="10" key="1">
    <citation type="journal article" date="2012" name="PLoS ONE">
        <title>Gene sets for utilization of primary and secondary nutrition supplies in the distal gut of endangered iberian lynx.</title>
        <authorList>
            <person name="Alcaide M."/>
            <person name="Messina E."/>
            <person name="Richter M."/>
            <person name="Bargiela R."/>
            <person name="Peplies J."/>
            <person name="Huws S.A."/>
            <person name="Newbold C.J."/>
            <person name="Golyshin P.N."/>
            <person name="Simon M.A."/>
            <person name="Lopez G."/>
            <person name="Yakimov M.M."/>
            <person name="Ferrer M."/>
        </authorList>
    </citation>
    <scope>NUCLEOTIDE SEQUENCE</scope>
</reference>
<dbReference type="Pfam" id="PF00703">
    <property type="entry name" value="Glyco_hydro_2"/>
    <property type="match status" value="1"/>
</dbReference>
<feature type="domain" description="Glycoside hydrolase family 2 immunoglobulin-like beta-sandwich" evidence="6">
    <location>
        <begin position="5"/>
        <end position="45"/>
    </location>
</feature>
<evidence type="ECO:0000256" key="1">
    <source>
        <dbReference type="ARBA" id="ARBA00001412"/>
    </source>
</evidence>
<comment type="catalytic activity">
    <reaction evidence="1">
        <text>Hydrolysis of terminal non-reducing beta-D-galactose residues in beta-D-galactosides.</text>
        <dbReference type="EC" id="3.2.1.23"/>
    </reaction>
</comment>
<proteinExistence type="predicted"/>
<dbReference type="Pfam" id="PF02929">
    <property type="entry name" value="Bgal_small_N"/>
    <property type="match status" value="1"/>
</dbReference>
<dbReference type="Pfam" id="PF16353">
    <property type="entry name" value="LacZ_4"/>
    <property type="match status" value="1"/>
</dbReference>
<dbReference type="InterPro" id="IPR006103">
    <property type="entry name" value="Glyco_hydro_2_cat"/>
</dbReference>
<dbReference type="EC" id="3.2.1.23" evidence="2"/>
<evidence type="ECO:0000256" key="5">
    <source>
        <dbReference type="ARBA" id="ARBA00032230"/>
    </source>
</evidence>
<dbReference type="InterPro" id="IPR032312">
    <property type="entry name" value="LacZ_4"/>
</dbReference>
<dbReference type="InterPro" id="IPR006102">
    <property type="entry name" value="Ig-like_GH2"/>
</dbReference>
<name>J9C097_9ZZZZ</name>
<dbReference type="InterPro" id="IPR023230">
    <property type="entry name" value="Glyco_hydro_2_CS"/>
</dbReference>
<dbReference type="PROSITE" id="PS00719">
    <property type="entry name" value="GLYCOSYL_HYDROL_F2_1"/>
    <property type="match status" value="1"/>
</dbReference>
<dbReference type="InterPro" id="IPR004199">
    <property type="entry name" value="B-gal_small/dom_5"/>
</dbReference>
<evidence type="ECO:0000256" key="4">
    <source>
        <dbReference type="ARBA" id="ARBA00023295"/>
    </source>
</evidence>